<feature type="non-terminal residue" evidence="3">
    <location>
        <position position="103"/>
    </location>
</feature>
<dbReference type="InterPro" id="IPR001242">
    <property type="entry name" value="Condensation_dom"/>
</dbReference>
<evidence type="ECO:0000313" key="3">
    <source>
        <dbReference type="EMBL" id="NEE17146.1"/>
    </source>
</evidence>
<dbReference type="EMBL" id="JAAGMN010006609">
    <property type="protein sequence ID" value="NEE17146.1"/>
    <property type="molecule type" value="Genomic_DNA"/>
</dbReference>
<dbReference type="AlphaFoldDB" id="A0A6G3XH75"/>
<proteinExistence type="predicted"/>
<dbReference type="Gene3D" id="3.30.559.10">
    <property type="entry name" value="Chloramphenicol acetyltransferase-like domain"/>
    <property type="match status" value="1"/>
</dbReference>
<evidence type="ECO:0000256" key="1">
    <source>
        <dbReference type="SAM" id="MobiDB-lite"/>
    </source>
</evidence>
<feature type="compositionally biased region" description="Basic and acidic residues" evidence="1">
    <location>
        <begin position="1"/>
        <end position="17"/>
    </location>
</feature>
<comment type="caution">
    <text evidence="3">The sequence shown here is derived from an EMBL/GenBank/DDBJ whole genome shotgun (WGS) entry which is preliminary data.</text>
</comment>
<gene>
    <name evidence="3" type="ORF">G3M58_63100</name>
</gene>
<dbReference type="Pfam" id="PF00668">
    <property type="entry name" value="Condensation"/>
    <property type="match status" value="1"/>
</dbReference>
<reference evidence="3" key="1">
    <citation type="submission" date="2020-01" db="EMBL/GenBank/DDBJ databases">
        <title>Insect and environment-associated Actinomycetes.</title>
        <authorList>
            <person name="Currrie C."/>
            <person name="Chevrette M."/>
            <person name="Carlson C."/>
            <person name="Stubbendieck R."/>
            <person name="Wendt-Pienkowski E."/>
        </authorList>
    </citation>
    <scope>NUCLEOTIDE SEQUENCE</scope>
    <source>
        <strain evidence="3">SID7499</strain>
    </source>
</reference>
<protein>
    <recommendedName>
        <fullName evidence="2">Condensation domain-containing protein</fullName>
    </recommendedName>
</protein>
<accession>A0A6G3XH75</accession>
<feature type="domain" description="Condensation" evidence="2">
    <location>
        <begin position="1"/>
        <end position="103"/>
    </location>
</feature>
<evidence type="ECO:0000259" key="2">
    <source>
        <dbReference type="Pfam" id="PF00668"/>
    </source>
</evidence>
<sequence>HDLLRARVTTDHPDGRPRLTPSDTAPDPATLLTVVPVTGDDAELRRAVDAQSRARTAELDPDHGSLIRVVWFPRGPGRDGRLLLLVHHLAMDGVSWRILLPDL</sequence>
<dbReference type="GO" id="GO:0003824">
    <property type="term" value="F:catalytic activity"/>
    <property type="evidence" value="ECO:0007669"/>
    <property type="project" value="InterPro"/>
</dbReference>
<feature type="non-terminal residue" evidence="3">
    <location>
        <position position="1"/>
    </location>
</feature>
<name>A0A6G3XH75_9ACTN</name>
<organism evidence="3">
    <name type="scientific">Streptomyces sp. SID7499</name>
    <dbReference type="NCBI Taxonomy" id="2706086"/>
    <lineage>
        <taxon>Bacteria</taxon>
        <taxon>Bacillati</taxon>
        <taxon>Actinomycetota</taxon>
        <taxon>Actinomycetes</taxon>
        <taxon>Kitasatosporales</taxon>
        <taxon>Streptomycetaceae</taxon>
        <taxon>Streptomyces</taxon>
    </lineage>
</organism>
<feature type="region of interest" description="Disordered" evidence="1">
    <location>
        <begin position="1"/>
        <end position="30"/>
    </location>
</feature>
<dbReference type="GO" id="GO:0008610">
    <property type="term" value="P:lipid biosynthetic process"/>
    <property type="evidence" value="ECO:0007669"/>
    <property type="project" value="UniProtKB-ARBA"/>
</dbReference>
<dbReference type="InterPro" id="IPR023213">
    <property type="entry name" value="CAT-like_dom_sf"/>
</dbReference>
<dbReference type="SUPFAM" id="SSF52777">
    <property type="entry name" value="CoA-dependent acyltransferases"/>
    <property type="match status" value="1"/>
</dbReference>